<keyword evidence="2" id="KW-1185">Reference proteome</keyword>
<organism evidence="1 2">
    <name type="scientific">Cedratvirus kamchatka</name>
    <dbReference type="NCBI Taxonomy" id="2716914"/>
    <lineage>
        <taxon>Viruses</taxon>
        <taxon>Pithoviruses</taxon>
        <taxon>Orthocedratvirinae</taxon>
        <taxon>Alphacedratvirus</taxon>
        <taxon>Alphacedratvirus rossiense</taxon>
    </lineage>
</organism>
<dbReference type="Proteomes" id="UP001224087">
    <property type="component" value="Segment"/>
</dbReference>
<evidence type="ECO:0000313" key="1">
    <source>
        <dbReference type="EMBL" id="QIN54306.1"/>
    </source>
</evidence>
<evidence type="ECO:0000313" key="2">
    <source>
        <dbReference type="Proteomes" id="UP001224087"/>
    </source>
</evidence>
<sequence length="376" mass="43741">MAIRQPVTLYSTILKNHTYEEIRNLCFTEGSNFGNVFDCDWGVWRDKAVADFGISPEFFDLVKTLSGPQRYLQISTYVKLTPLSLAVEYDDKTLEGVYEPLQGYEEAKGRRDKNMLVWFAQRITPEENLILDRRIDLRQAKATIASWFGGLLTNLYYPPRNRKYDIHYLSLVISHGRVDILDKITHKYFNLPKDFKIANLEKGGLEGPFPFYDLPIQNTNQDDFEEIVDSSLASGDVRIVDFIRSIFRDRNIQSIVPPDLSSKSLYNQGKPEEAYKIALRFIDKNTRTVYLDYMAELVLKIGHRESYMDIIHLKIGDIAFLQALLPYIKKYEIEEIFEQEEGEGNIQELFTFYPLSMSLLEQHQNKETFYVTLGVI</sequence>
<reference evidence="1" key="1">
    <citation type="submission" date="2019-12" db="EMBL/GenBank/DDBJ databases">
        <title>The DNA Methylation Landscape of Giant Viruses.</title>
        <authorList>
            <person name="Jeudy S."/>
            <person name="Rigou S."/>
            <person name="Alempic J.-M."/>
            <person name="Claverie J.-M."/>
            <person name="Abergel C."/>
            <person name="Legendre M."/>
        </authorList>
    </citation>
    <scope>NUCLEOTIDE SEQUENCE</scope>
    <source>
        <strain evidence="1">P4</strain>
    </source>
</reference>
<name>A0A6G8MXG2_9VIRU</name>
<proteinExistence type="predicted"/>
<dbReference type="EMBL" id="MN873693">
    <property type="protein sequence ID" value="QIN54306.1"/>
    <property type="molecule type" value="Genomic_DNA"/>
</dbReference>
<protein>
    <submittedName>
        <fullName evidence="1">Uncharacterized protein</fullName>
    </submittedName>
</protein>
<accession>A0A6G8MXG2</accession>
<gene>
    <name evidence="1" type="primary">ck181</name>
</gene>